<dbReference type="EMBL" id="ABYK01000070">
    <property type="protein sequence ID" value="EDZ92057.1"/>
    <property type="molecule type" value="Genomic_DNA"/>
</dbReference>
<proteinExistence type="predicted"/>
<reference evidence="1 2" key="1">
    <citation type="journal article" date="2011" name="Appl. Environ. Microbiol.">
        <title>Contribution of a Sodium Ion Gradient to Energy Conservation during Fermentation in the Cyanobacterium Arthrospira (Spirulina) maxima CS-328.</title>
        <authorList>
            <person name="Carrieri D."/>
            <person name="Ananyev G."/>
            <person name="Lenz O."/>
            <person name="Bryant D.A."/>
            <person name="Dismukes G.C."/>
        </authorList>
    </citation>
    <scope>NUCLEOTIDE SEQUENCE [LARGE SCALE GENOMIC DNA]</scope>
    <source>
        <strain evidence="1 2">CS-328</strain>
    </source>
</reference>
<protein>
    <submittedName>
        <fullName evidence="1">Uncharacterized protein</fullName>
    </submittedName>
</protein>
<accession>B5W8V3</accession>
<dbReference type="Proteomes" id="UP000004061">
    <property type="component" value="Unassembled WGS sequence"/>
</dbReference>
<evidence type="ECO:0000313" key="2">
    <source>
        <dbReference type="Proteomes" id="UP000004061"/>
    </source>
</evidence>
<comment type="caution">
    <text evidence="1">The sequence shown here is derived from an EMBL/GenBank/DDBJ whole genome shotgun (WGS) entry which is preliminary data.</text>
</comment>
<dbReference type="AlphaFoldDB" id="B5W8V3"/>
<sequence>MFMTLKKCANDKILMKLPDVEPEEFDKLEL</sequence>
<keyword evidence="2" id="KW-1185">Reference proteome</keyword>
<name>B5W8V3_LIMMA</name>
<gene>
    <name evidence="1" type="ORF">AmaxDRAFT_5203</name>
</gene>
<evidence type="ECO:0000313" key="1">
    <source>
        <dbReference type="EMBL" id="EDZ92057.1"/>
    </source>
</evidence>
<organism evidence="1 2">
    <name type="scientific">Limnospira maxima CS-328</name>
    <dbReference type="NCBI Taxonomy" id="513049"/>
    <lineage>
        <taxon>Bacteria</taxon>
        <taxon>Bacillati</taxon>
        <taxon>Cyanobacteriota</taxon>
        <taxon>Cyanophyceae</taxon>
        <taxon>Oscillatoriophycideae</taxon>
        <taxon>Oscillatoriales</taxon>
        <taxon>Sirenicapillariaceae</taxon>
        <taxon>Limnospira</taxon>
    </lineage>
</organism>